<name>A0A6J4N5Q3_9CHLR</name>
<sequence length="28" mass="2813">MTNAILFGLLASSAFPIGVALGLLVNLP</sequence>
<gene>
    <name evidence="1" type="ORF">AVDCRST_MAG93-8976</name>
</gene>
<evidence type="ECO:0000313" key="1">
    <source>
        <dbReference type="EMBL" id="CAA9378185.1"/>
    </source>
</evidence>
<proteinExistence type="predicted"/>
<dbReference type="AlphaFoldDB" id="A0A6J4N5Q3"/>
<organism evidence="1">
    <name type="scientific">uncultured Chloroflexia bacterium</name>
    <dbReference type="NCBI Taxonomy" id="1672391"/>
    <lineage>
        <taxon>Bacteria</taxon>
        <taxon>Bacillati</taxon>
        <taxon>Chloroflexota</taxon>
        <taxon>Chloroflexia</taxon>
        <taxon>environmental samples</taxon>
    </lineage>
</organism>
<reference evidence="1" key="1">
    <citation type="submission" date="2020-02" db="EMBL/GenBank/DDBJ databases">
        <authorList>
            <person name="Meier V. D."/>
        </authorList>
    </citation>
    <scope>NUCLEOTIDE SEQUENCE</scope>
    <source>
        <strain evidence="1">AVDCRST_MAG93</strain>
    </source>
</reference>
<dbReference type="EMBL" id="CADCTR010003012">
    <property type="protein sequence ID" value="CAA9378185.1"/>
    <property type="molecule type" value="Genomic_DNA"/>
</dbReference>
<feature type="non-terminal residue" evidence="1">
    <location>
        <position position="28"/>
    </location>
</feature>
<accession>A0A6J4N5Q3</accession>
<protein>
    <submittedName>
        <fullName evidence="1">Uncharacterized protein</fullName>
    </submittedName>
</protein>